<reference evidence="1" key="1">
    <citation type="submission" date="2023-11" db="EMBL/GenBank/DDBJ databases">
        <authorList>
            <person name="Poullet M."/>
        </authorList>
    </citation>
    <scope>NUCLEOTIDE SEQUENCE</scope>
    <source>
        <strain evidence="1">E1834</strain>
    </source>
</reference>
<organism evidence="1 2">
    <name type="scientific">Meloidogyne enterolobii</name>
    <name type="common">Root-knot nematode worm</name>
    <name type="synonym">Meloidogyne mayaguensis</name>
    <dbReference type="NCBI Taxonomy" id="390850"/>
    <lineage>
        <taxon>Eukaryota</taxon>
        <taxon>Metazoa</taxon>
        <taxon>Ecdysozoa</taxon>
        <taxon>Nematoda</taxon>
        <taxon>Chromadorea</taxon>
        <taxon>Rhabditida</taxon>
        <taxon>Tylenchina</taxon>
        <taxon>Tylenchomorpha</taxon>
        <taxon>Tylenchoidea</taxon>
        <taxon>Meloidogynidae</taxon>
        <taxon>Meloidogyninae</taxon>
        <taxon>Meloidogyne</taxon>
    </lineage>
</organism>
<keyword evidence="2" id="KW-1185">Reference proteome</keyword>
<sequence>MNFLPPEVQLDIFKCLNFEQLLNIQQTNSFYKNFVKEYENQLALKEFYKIKTWKWVMQKSIPLFLSNEMLVIYVSACQIEQSYGCKKEILLQFPNVPTNIEEMKIARYLLHQLFKCVFESTDFSGGIFNPQMIQLLFDENKTNIPLQIHSHVANLSIDKGDFSKFALNHLTSRGFIAKVILASYLEKCRNNLFEILINRGNRFSNVWYNNANSIFYDLIIQHIETSIDLSKMVKEITLNNVSGDILKNKRTENIEKEIGFDNLRSVKYELSNKHNPKMKFSVNIKEVSKLRFNVEIKEVMNVAFI</sequence>
<accession>A0ACB0XUT4</accession>
<protein>
    <submittedName>
        <fullName evidence="1">Uncharacterized protein</fullName>
    </submittedName>
</protein>
<proteinExistence type="predicted"/>
<dbReference type="EMBL" id="CAVMJV010000003">
    <property type="protein sequence ID" value="CAK5018683.1"/>
    <property type="molecule type" value="Genomic_DNA"/>
</dbReference>
<comment type="caution">
    <text evidence="1">The sequence shown here is derived from an EMBL/GenBank/DDBJ whole genome shotgun (WGS) entry which is preliminary data.</text>
</comment>
<name>A0ACB0XUT4_MELEN</name>
<evidence type="ECO:0000313" key="1">
    <source>
        <dbReference type="EMBL" id="CAK5018683.1"/>
    </source>
</evidence>
<dbReference type="Proteomes" id="UP001497535">
    <property type="component" value="Unassembled WGS sequence"/>
</dbReference>
<gene>
    <name evidence="1" type="ORF">MENTE1834_LOCUS3907</name>
</gene>
<evidence type="ECO:0000313" key="2">
    <source>
        <dbReference type="Proteomes" id="UP001497535"/>
    </source>
</evidence>